<dbReference type="EMBL" id="BMXA01000001">
    <property type="protein sequence ID" value="GHA00002.1"/>
    <property type="molecule type" value="Genomic_DNA"/>
</dbReference>
<dbReference type="InterPro" id="IPR029063">
    <property type="entry name" value="SAM-dependent_MTases_sf"/>
</dbReference>
<accession>A0A918RH95</accession>
<keyword evidence="2" id="KW-1185">Reference proteome</keyword>
<organism evidence="1 2">
    <name type="scientific">Arenicella chitinivorans</name>
    <dbReference type="NCBI Taxonomy" id="1329800"/>
    <lineage>
        <taxon>Bacteria</taxon>
        <taxon>Pseudomonadati</taxon>
        <taxon>Pseudomonadota</taxon>
        <taxon>Gammaproteobacteria</taxon>
        <taxon>Arenicellales</taxon>
        <taxon>Arenicellaceae</taxon>
        <taxon>Arenicella</taxon>
    </lineage>
</organism>
<proteinExistence type="predicted"/>
<dbReference type="Pfam" id="PF04445">
    <property type="entry name" value="SAM_MT"/>
    <property type="match status" value="1"/>
</dbReference>
<dbReference type="Proteomes" id="UP000614811">
    <property type="component" value="Unassembled WGS sequence"/>
</dbReference>
<dbReference type="PANTHER" id="PTHR36112">
    <property type="entry name" value="RIBOSOMAL RNA SMALL SUBUNIT METHYLTRANSFERASE J"/>
    <property type="match status" value="1"/>
</dbReference>
<dbReference type="GO" id="GO:0008990">
    <property type="term" value="F:rRNA (guanine-N2-)-methyltransferase activity"/>
    <property type="evidence" value="ECO:0007669"/>
    <property type="project" value="InterPro"/>
</dbReference>
<comment type="caution">
    <text evidence="1">The sequence shown here is derived from an EMBL/GenBank/DDBJ whole genome shotgun (WGS) entry which is preliminary data.</text>
</comment>
<sequence>MDSLGQQQMSHFWFQLKSSSLSIDSTLEPALTEALLAPLRVSGIELNQRSEFCDIELALTQQGVSLSWQKSKRERLTIDLNMPAEVTSQRSFPAPKQGAFNQALGRKTRHVLDATGGWGGDALLMCQQGYQVTIQERDPLMAVVLSAAFGALKHTDWAVKNQVTTPTVLWRDSGEETNEIVSDIDCVYLDPMFPPKRKKSAAVNKQMQFLQWWVGADEDATQMAQTMIDSQYPRVVVKRPTHAEPLVANPSTNFSSKLVQYDVYL</sequence>
<reference evidence="1" key="2">
    <citation type="submission" date="2020-09" db="EMBL/GenBank/DDBJ databases">
        <authorList>
            <person name="Sun Q."/>
            <person name="Kim S."/>
        </authorList>
    </citation>
    <scope>NUCLEOTIDE SEQUENCE</scope>
    <source>
        <strain evidence="1">KCTC 12711</strain>
    </source>
</reference>
<evidence type="ECO:0000313" key="1">
    <source>
        <dbReference type="EMBL" id="GHA00002.1"/>
    </source>
</evidence>
<dbReference type="AlphaFoldDB" id="A0A918RH95"/>
<name>A0A918RH95_9GAMM</name>
<dbReference type="PANTHER" id="PTHR36112:SF1">
    <property type="entry name" value="RIBOSOMAL RNA SMALL SUBUNIT METHYLTRANSFERASE J"/>
    <property type="match status" value="1"/>
</dbReference>
<dbReference type="Gene3D" id="3.40.50.150">
    <property type="entry name" value="Vaccinia Virus protein VP39"/>
    <property type="match status" value="1"/>
</dbReference>
<gene>
    <name evidence="1" type="ORF">GCM10008090_05830</name>
</gene>
<dbReference type="InterPro" id="IPR007536">
    <property type="entry name" value="16SrRNA_methylTrfase_J"/>
</dbReference>
<evidence type="ECO:0008006" key="3">
    <source>
        <dbReference type="Google" id="ProtNLM"/>
    </source>
</evidence>
<reference evidence="1" key="1">
    <citation type="journal article" date="2014" name="Int. J. Syst. Evol. Microbiol.">
        <title>Complete genome sequence of Corynebacterium casei LMG S-19264T (=DSM 44701T), isolated from a smear-ripened cheese.</title>
        <authorList>
            <consortium name="US DOE Joint Genome Institute (JGI-PGF)"/>
            <person name="Walter F."/>
            <person name="Albersmeier A."/>
            <person name="Kalinowski J."/>
            <person name="Ruckert C."/>
        </authorList>
    </citation>
    <scope>NUCLEOTIDE SEQUENCE</scope>
    <source>
        <strain evidence="1">KCTC 12711</strain>
    </source>
</reference>
<dbReference type="SUPFAM" id="SSF53335">
    <property type="entry name" value="S-adenosyl-L-methionine-dependent methyltransferases"/>
    <property type="match status" value="1"/>
</dbReference>
<evidence type="ECO:0000313" key="2">
    <source>
        <dbReference type="Proteomes" id="UP000614811"/>
    </source>
</evidence>
<protein>
    <recommendedName>
        <fullName evidence="3">rRNA (guanine-N(2)-)-methyltransferase</fullName>
    </recommendedName>
</protein>